<proteinExistence type="inferred from homology"/>
<dbReference type="RefSeq" id="WP_186503411.1">
    <property type="nucleotide sequence ID" value="NZ_JACOGK010000021.1"/>
</dbReference>
<name>A0ABR6VIS6_9FIRM</name>
<evidence type="ECO:0000256" key="5">
    <source>
        <dbReference type="ARBA" id="ARBA00011921"/>
    </source>
</evidence>
<evidence type="ECO:0000256" key="8">
    <source>
        <dbReference type="ARBA" id="ARBA00022801"/>
    </source>
</evidence>
<dbReference type="Pfam" id="PF07687">
    <property type="entry name" value="M20_dimer"/>
    <property type="match status" value="1"/>
</dbReference>
<keyword evidence="10" id="KW-0170">Cobalt</keyword>
<feature type="domain" description="Peptidase M20 dimerisation" evidence="12">
    <location>
        <begin position="182"/>
        <end position="284"/>
    </location>
</feature>
<organism evidence="13 14">
    <name type="scientific">Megasphaera hominis</name>
    <dbReference type="NCBI Taxonomy" id="159836"/>
    <lineage>
        <taxon>Bacteria</taxon>
        <taxon>Bacillati</taxon>
        <taxon>Bacillota</taxon>
        <taxon>Negativicutes</taxon>
        <taxon>Veillonellales</taxon>
        <taxon>Veillonellaceae</taxon>
        <taxon>Megasphaera</taxon>
    </lineage>
</organism>
<dbReference type="InterPro" id="IPR050072">
    <property type="entry name" value="Peptidase_M20A"/>
</dbReference>
<evidence type="ECO:0000313" key="13">
    <source>
        <dbReference type="EMBL" id="MBC3537192.1"/>
    </source>
</evidence>
<comment type="cofactor">
    <cofactor evidence="1">
        <name>Co(2+)</name>
        <dbReference type="ChEBI" id="CHEBI:48828"/>
    </cofactor>
</comment>
<dbReference type="Proteomes" id="UP000606870">
    <property type="component" value="Unassembled WGS sequence"/>
</dbReference>
<dbReference type="PROSITE" id="PS00758">
    <property type="entry name" value="ARGE_DAPE_CPG2_1"/>
    <property type="match status" value="1"/>
</dbReference>
<protein>
    <recommendedName>
        <fullName evidence="6">Probable succinyl-diaminopimelate desuccinylase</fullName>
        <ecNumber evidence="5">3.5.1.18</ecNumber>
    </recommendedName>
</protein>
<evidence type="ECO:0000256" key="7">
    <source>
        <dbReference type="ARBA" id="ARBA00022723"/>
    </source>
</evidence>
<dbReference type="Gene3D" id="3.40.630.10">
    <property type="entry name" value="Zn peptidases"/>
    <property type="match status" value="2"/>
</dbReference>
<keyword evidence="8" id="KW-0378">Hydrolase</keyword>
<evidence type="ECO:0000256" key="9">
    <source>
        <dbReference type="ARBA" id="ARBA00022833"/>
    </source>
</evidence>
<evidence type="ECO:0000256" key="6">
    <source>
        <dbReference type="ARBA" id="ARBA00016853"/>
    </source>
</evidence>
<dbReference type="InterPro" id="IPR011650">
    <property type="entry name" value="Peptidase_M20_dimer"/>
</dbReference>
<dbReference type="SUPFAM" id="SSF55031">
    <property type="entry name" value="Bacterial exopeptidase dimerisation domain"/>
    <property type="match status" value="1"/>
</dbReference>
<dbReference type="EMBL" id="JACOGK010000021">
    <property type="protein sequence ID" value="MBC3537192.1"/>
    <property type="molecule type" value="Genomic_DNA"/>
</dbReference>
<accession>A0ABR6VIS6</accession>
<dbReference type="CDD" id="cd08659">
    <property type="entry name" value="M20_ArgE_DapE-like"/>
    <property type="match status" value="1"/>
</dbReference>
<sequence length="389" mass="42183">MSKEAVTGAVQEAATIRILQKMVQTNTVNPPGNEKQLAQWIADELARAGIDVEFRDMGDNRANVIGRIKGTGERKALLFDGHLDTVPPGKWTEDPWGGIIKEGRLYGLGTSDMKGGLAAMMQVLLAVKASGVVLKGDLILAASIDEETDSLGAWDLLKSGGLDDVGAIVIGEPNYNEITICEKGALWLKVTLHGKTAHGAMPEKGINAIVHMNAFLNELLACQFAYEENPLLGKPTMNIATLHGGLKTNVVPDQCELTLDIRTVPGQSHAAILDQLQGICRKLQQDVPGFSAQIEVISDRAPVETKGTDPFVALCRSVHEKVTGRTTAPNGFMCYTDAAVFLPHTDIPLIVYGPGEQHMAHQPDEYIELDRLHEATRFYAELVQTYLVD</sequence>
<dbReference type="InterPro" id="IPR002933">
    <property type="entry name" value="Peptidase_M20"/>
</dbReference>
<evidence type="ECO:0000256" key="4">
    <source>
        <dbReference type="ARBA" id="ARBA00006247"/>
    </source>
</evidence>
<dbReference type="InterPro" id="IPR001261">
    <property type="entry name" value="ArgE/DapE_CS"/>
</dbReference>
<comment type="catalytic activity">
    <reaction evidence="11">
        <text>N-succinyl-(2S,6S)-2,6-diaminopimelate + H2O = (2S,6S)-2,6-diaminopimelate + succinate</text>
        <dbReference type="Rhea" id="RHEA:22608"/>
        <dbReference type="ChEBI" id="CHEBI:15377"/>
        <dbReference type="ChEBI" id="CHEBI:30031"/>
        <dbReference type="ChEBI" id="CHEBI:57609"/>
        <dbReference type="ChEBI" id="CHEBI:58087"/>
        <dbReference type="EC" id="3.5.1.18"/>
    </reaction>
</comment>
<dbReference type="NCBIfam" id="NF006365">
    <property type="entry name" value="PRK08588.1"/>
    <property type="match status" value="1"/>
</dbReference>
<keyword evidence="9" id="KW-0862">Zinc</keyword>
<dbReference type="InterPro" id="IPR036264">
    <property type="entry name" value="Bact_exopeptidase_dim_dom"/>
</dbReference>
<comment type="cofactor">
    <cofactor evidence="2">
        <name>Zn(2+)</name>
        <dbReference type="ChEBI" id="CHEBI:29105"/>
    </cofactor>
</comment>
<evidence type="ECO:0000256" key="11">
    <source>
        <dbReference type="ARBA" id="ARBA00051301"/>
    </source>
</evidence>
<keyword evidence="14" id="KW-1185">Reference proteome</keyword>
<dbReference type="NCBIfam" id="TIGR01910">
    <property type="entry name" value="DapE-ArgE"/>
    <property type="match status" value="1"/>
</dbReference>
<dbReference type="InterPro" id="IPR010182">
    <property type="entry name" value="ArgE/DapE"/>
</dbReference>
<evidence type="ECO:0000256" key="1">
    <source>
        <dbReference type="ARBA" id="ARBA00001941"/>
    </source>
</evidence>
<dbReference type="Pfam" id="PF01546">
    <property type="entry name" value="Peptidase_M20"/>
    <property type="match status" value="1"/>
</dbReference>
<comment type="caution">
    <text evidence="13">The sequence shown here is derived from an EMBL/GenBank/DDBJ whole genome shotgun (WGS) entry which is preliminary data.</text>
</comment>
<evidence type="ECO:0000256" key="3">
    <source>
        <dbReference type="ARBA" id="ARBA00005130"/>
    </source>
</evidence>
<evidence type="ECO:0000259" key="12">
    <source>
        <dbReference type="Pfam" id="PF07687"/>
    </source>
</evidence>
<dbReference type="SUPFAM" id="SSF53187">
    <property type="entry name" value="Zn-dependent exopeptidases"/>
    <property type="match status" value="1"/>
</dbReference>
<comment type="similarity">
    <text evidence="4">Belongs to the peptidase M20A family.</text>
</comment>
<evidence type="ECO:0000256" key="10">
    <source>
        <dbReference type="ARBA" id="ARBA00023285"/>
    </source>
</evidence>
<dbReference type="PROSITE" id="PS00759">
    <property type="entry name" value="ARGE_DAPE_CPG2_2"/>
    <property type="match status" value="1"/>
</dbReference>
<gene>
    <name evidence="13" type="ORF">H8J70_08000</name>
</gene>
<dbReference type="PANTHER" id="PTHR43808">
    <property type="entry name" value="ACETYLORNITHINE DEACETYLASE"/>
    <property type="match status" value="1"/>
</dbReference>
<dbReference type="Gene3D" id="3.30.70.360">
    <property type="match status" value="1"/>
</dbReference>
<evidence type="ECO:0000256" key="2">
    <source>
        <dbReference type="ARBA" id="ARBA00001947"/>
    </source>
</evidence>
<keyword evidence="7" id="KW-0479">Metal-binding</keyword>
<reference evidence="13 14" key="1">
    <citation type="submission" date="2020-08" db="EMBL/GenBank/DDBJ databases">
        <authorList>
            <person name="Liu C."/>
            <person name="Sun Q."/>
        </authorList>
    </citation>
    <scope>NUCLEOTIDE SEQUENCE [LARGE SCALE GENOMIC DNA]</scope>
    <source>
        <strain evidence="13 14">NSJ-59</strain>
    </source>
</reference>
<evidence type="ECO:0000313" key="14">
    <source>
        <dbReference type="Proteomes" id="UP000606870"/>
    </source>
</evidence>
<dbReference type="EC" id="3.5.1.18" evidence="5"/>
<comment type="pathway">
    <text evidence="3">Amino-acid biosynthesis; L-lysine biosynthesis via DAP pathway; LL-2,6-diaminopimelate from (S)-tetrahydrodipicolinate (succinylase route): step 3/3.</text>
</comment>